<dbReference type="RefSeq" id="WP_131604659.1">
    <property type="nucleotide sequence ID" value="NZ_BRLF01000006.1"/>
</dbReference>
<evidence type="ECO:0000313" key="2">
    <source>
        <dbReference type="EMBL" id="GKX47963.1"/>
    </source>
</evidence>
<evidence type="ECO:0000313" key="3">
    <source>
        <dbReference type="EMBL" id="GLV70407.1"/>
    </source>
</evidence>
<name>A0AAI9L399_PECCC</name>
<protein>
    <submittedName>
        <fullName evidence="3">Uncharacterized protein</fullName>
    </submittedName>
</protein>
<dbReference type="Proteomes" id="UP001058167">
    <property type="component" value="Unassembled WGS sequence"/>
</dbReference>
<dbReference type="EMBL" id="BRLF01000006">
    <property type="protein sequence ID" value="GKX47963.1"/>
    <property type="molecule type" value="Genomic_DNA"/>
</dbReference>
<proteinExistence type="predicted"/>
<evidence type="ECO:0000313" key="5">
    <source>
        <dbReference type="Proteomes" id="UP001165145"/>
    </source>
</evidence>
<reference evidence="3" key="2">
    <citation type="submission" date="2023-02" db="EMBL/GenBank/DDBJ databases">
        <title>Pectobacterium carotovorum subsp. carotovorum NBRC 12380.</title>
        <authorList>
            <person name="Ichikawa N."/>
            <person name="Sato H."/>
            <person name="Tonouchi N."/>
        </authorList>
    </citation>
    <scope>NUCLEOTIDE SEQUENCE</scope>
    <source>
        <strain evidence="3">NBRC 12380</strain>
    </source>
</reference>
<dbReference type="EMBL" id="BSRL01000006">
    <property type="protein sequence ID" value="GLV70407.1"/>
    <property type="molecule type" value="Genomic_DNA"/>
</dbReference>
<evidence type="ECO:0000313" key="4">
    <source>
        <dbReference type="Proteomes" id="UP001058167"/>
    </source>
</evidence>
<accession>A0AAI9L399</accession>
<dbReference type="Proteomes" id="UP001165145">
    <property type="component" value="Unassembled WGS sequence"/>
</dbReference>
<sequence length="66" mass="7179">MTDKNKYANDSVTHKDSTRGAEQLKDHQINESEQPGKVHFDSSIPVPKGRVSTEGSLAPDPTTGKD</sequence>
<organism evidence="3 5">
    <name type="scientific">Pectobacterium carotovorum subsp. carotovorum</name>
    <name type="common">Erwinia carotovora subsp. carotovora</name>
    <dbReference type="NCBI Taxonomy" id="555"/>
    <lineage>
        <taxon>Bacteria</taxon>
        <taxon>Pseudomonadati</taxon>
        <taxon>Pseudomonadota</taxon>
        <taxon>Gammaproteobacteria</taxon>
        <taxon>Enterobacterales</taxon>
        <taxon>Pectobacteriaceae</taxon>
        <taxon>Pectobacterium</taxon>
    </lineage>
</organism>
<dbReference type="AlphaFoldDB" id="A0AAI9L399"/>
<reference evidence="2" key="1">
    <citation type="submission" date="2022-06" db="EMBL/GenBank/DDBJ databases">
        <title>Draft genome sequences of Pectobacterium carotovorum subsp. carotovorum str. NBRC12380.</title>
        <authorList>
            <person name="Wakabayashi Y."/>
            <person name="Kojima K."/>
        </authorList>
    </citation>
    <scope>NUCLEOTIDE SEQUENCE</scope>
    <source>
        <strain evidence="2">NBRC 12380</strain>
    </source>
</reference>
<feature type="region of interest" description="Disordered" evidence="1">
    <location>
        <begin position="1"/>
        <end position="66"/>
    </location>
</feature>
<evidence type="ECO:0000256" key="1">
    <source>
        <dbReference type="SAM" id="MobiDB-lite"/>
    </source>
</evidence>
<keyword evidence="4" id="KW-1185">Reference proteome</keyword>
<gene>
    <name evidence="3" type="ORF">Pcaca03_28510</name>
    <name evidence="2" type="ORF">SOASR016_27150</name>
</gene>
<comment type="caution">
    <text evidence="3">The sequence shown here is derived from an EMBL/GenBank/DDBJ whole genome shotgun (WGS) entry which is preliminary data.</text>
</comment>
<feature type="compositionally biased region" description="Basic and acidic residues" evidence="1">
    <location>
        <begin position="1"/>
        <end position="40"/>
    </location>
</feature>